<name>A0ABY7DR03_MYAAR</name>
<feature type="compositionally biased region" description="Basic and acidic residues" evidence="1">
    <location>
        <begin position="25"/>
        <end position="37"/>
    </location>
</feature>
<sequence length="145" mass="15735">MSSQRGNVKKSGPPKYQNKRGFKNVYHDTRTFMRLQEKGMLTSLGDPKAGGVEEYDDEDSNDELENEDTDADGSGMAPHDALDEVPDHTVAGIKASVTLGHDVTETPCLSDVAETKTATDRKSDDADLCAQTVDLNISSKENVES</sequence>
<accession>A0ABY7DR03</accession>
<feature type="region of interest" description="Disordered" evidence="1">
    <location>
        <begin position="1"/>
        <end position="86"/>
    </location>
</feature>
<gene>
    <name evidence="2" type="ORF">MAR_024497</name>
</gene>
<organism evidence="2 3">
    <name type="scientific">Mya arenaria</name>
    <name type="common">Soft-shell clam</name>
    <dbReference type="NCBI Taxonomy" id="6604"/>
    <lineage>
        <taxon>Eukaryota</taxon>
        <taxon>Metazoa</taxon>
        <taxon>Spiralia</taxon>
        <taxon>Lophotrochozoa</taxon>
        <taxon>Mollusca</taxon>
        <taxon>Bivalvia</taxon>
        <taxon>Autobranchia</taxon>
        <taxon>Heteroconchia</taxon>
        <taxon>Euheterodonta</taxon>
        <taxon>Imparidentia</taxon>
        <taxon>Neoheterodontei</taxon>
        <taxon>Myida</taxon>
        <taxon>Myoidea</taxon>
        <taxon>Myidae</taxon>
        <taxon>Mya</taxon>
    </lineage>
</organism>
<reference evidence="2" key="1">
    <citation type="submission" date="2022-11" db="EMBL/GenBank/DDBJ databases">
        <title>Centuries of genome instability and evolution in soft-shell clam transmissible cancer (bioRxiv).</title>
        <authorList>
            <person name="Hart S.F.M."/>
            <person name="Yonemitsu M.A."/>
            <person name="Giersch R.M."/>
            <person name="Beal B.F."/>
            <person name="Arriagada G."/>
            <person name="Davis B.W."/>
            <person name="Ostrander E.A."/>
            <person name="Goff S.P."/>
            <person name="Metzger M.J."/>
        </authorList>
    </citation>
    <scope>NUCLEOTIDE SEQUENCE</scope>
    <source>
        <strain evidence="2">MELC-2E11</strain>
        <tissue evidence="2">Siphon/mantle</tissue>
    </source>
</reference>
<keyword evidence="3" id="KW-1185">Reference proteome</keyword>
<evidence type="ECO:0000313" key="2">
    <source>
        <dbReference type="EMBL" id="WAR00125.1"/>
    </source>
</evidence>
<proteinExistence type="predicted"/>
<evidence type="ECO:0000256" key="1">
    <source>
        <dbReference type="SAM" id="MobiDB-lite"/>
    </source>
</evidence>
<protein>
    <submittedName>
        <fullName evidence="2">Uncharacterized protein</fullName>
    </submittedName>
</protein>
<dbReference type="EMBL" id="CP111014">
    <property type="protein sequence ID" value="WAR00125.1"/>
    <property type="molecule type" value="Genomic_DNA"/>
</dbReference>
<feature type="compositionally biased region" description="Acidic residues" evidence="1">
    <location>
        <begin position="53"/>
        <end position="71"/>
    </location>
</feature>
<dbReference type="Proteomes" id="UP001164746">
    <property type="component" value="Chromosome 3"/>
</dbReference>
<evidence type="ECO:0000313" key="3">
    <source>
        <dbReference type="Proteomes" id="UP001164746"/>
    </source>
</evidence>